<evidence type="ECO:0000256" key="7">
    <source>
        <dbReference type="PIRNR" id="PIRNR000535"/>
    </source>
</evidence>
<dbReference type="OrthoDB" id="9801219at2"/>
<dbReference type="FunFam" id="3.40.1190.20:FF:000001">
    <property type="entry name" value="Phosphofructokinase"/>
    <property type="match status" value="1"/>
</dbReference>
<evidence type="ECO:0000313" key="11">
    <source>
        <dbReference type="EMBL" id="SDZ90597.1"/>
    </source>
</evidence>
<comment type="catalytic activity">
    <reaction evidence="7">
        <text>D-tagatofuranose 6-phosphate + ATP = D-tagatofuranose 1,6-bisphosphate + ADP + H(+)</text>
        <dbReference type="Rhea" id="RHEA:12420"/>
        <dbReference type="ChEBI" id="CHEBI:15378"/>
        <dbReference type="ChEBI" id="CHEBI:30616"/>
        <dbReference type="ChEBI" id="CHEBI:58694"/>
        <dbReference type="ChEBI" id="CHEBI:58695"/>
        <dbReference type="ChEBI" id="CHEBI:456216"/>
        <dbReference type="EC" id="2.7.1.144"/>
    </reaction>
</comment>
<dbReference type="Proteomes" id="UP000772151">
    <property type="component" value="Unassembled WGS sequence"/>
</dbReference>
<evidence type="ECO:0000313" key="14">
    <source>
        <dbReference type="Proteomes" id="UP000182958"/>
    </source>
</evidence>
<dbReference type="Proteomes" id="UP000183843">
    <property type="component" value="Unassembled WGS sequence"/>
</dbReference>
<organism evidence="13 14">
    <name type="scientific">Selenomonas ruminantium</name>
    <dbReference type="NCBI Taxonomy" id="971"/>
    <lineage>
        <taxon>Bacteria</taxon>
        <taxon>Bacillati</taxon>
        <taxon>Bacillota</taxon>
        <taxon>Negativicutes</taxon>
        <taxon>Selenomonadales</taxon>
        <taxon>Selenomonadaceae</taxon>
        <taxon>Selenomonas</taxon>
    </lineage>
</organism>
<dbReference type="Gene3D" id="3.40.1190.20">
    <property type="match status" value="1"/>
</dbReference>
<dbReference type="GO" id="GO:0044281">
    <property type="term" value="P:small molecule metabolic process"/>
    <property type="evidence" value="ECO:0007669"/>
    <property type="project" value="UniProtKB-ARBA"/>
</dbReference>
<comment type="similarity">
    <text evidence="7">Belongs to the carbohydrate kinase PfkB family. LacC subfamily.</text>
</comment>
<accession>A0A1K1NIZ2</accession>
<keyword evidence="7" id="KW-0423">Lactose metabolism</keyword>
<reference evidence="14" key="3">
    <citation type="submission" date="2016-11" db="EMBL/GenBank/DDBJ databases">
        <authorList>
            <person name="Varghese N."/>
            <person name="Submissions S."/>
        </authorList>
    </citation>
    <scope>NUCLEOTIDE SEQUENCE [LARGE SCALE GENOMIC DNA]</scope>
    <source>
        <strain evidence="14">C3</strain>
    </source>
</reference>
<dbReference type="EMBL" id="SVCA01000009">
    <property type="protein sequence ID" value="MBE6085810.1"/>
    <property type="molecule type" value="Genomic_DNA"/>
</dbReference>
<dbReference type="Proteomes" id="UP000183469">
    <property type="component" value="Unassembled WGS sequence"/>
</dbReference>
<protein>
    <recommendedName>
        <fullName evidence="7">Tagatose-6-phosphate kinase</fullName>
        <ecNumber evidence="7">2.7.1.144</ecNumber>
    </recommendedName>
</protein>
<dbReference type="PANTHER" id="PTHR46566">
    <property type="entry name" value="1-PHOSPHOFRUCTOKINASE-RELATED"/>
    <property type="match status" value="1"/>
</dbReference>
<dbReference type="GO" id="GO:0005524">
    <property type="term" value="F:ATP binding"/>
    <property type="evidence" value="ECO:0007669"/>
    <property type="project" value="UniProtKB-UniRule"/>
</dbReference>
<comment type="function">
    <text evidence="8">Catalyzes the ATP-dependent phosphorylation of fructose-l-phosphate to fructose-l,6-bisphosphate.</text>
</comment>
<dbReference type="EMBL" id="FNQG01000004">
    <property type="protein sequence ID" value="SDZ90597.1"/>
    <property type="molecule type" value="Genomic_DNA"/>
</dbReference>
<comment type="similarity">
    <text evidence="1">Belongs to the carbohydrate kinase pfkB family.</text>
</comment>
<evidence type="ECO:0000256" key="2">
    <source>
        <dbReference type="ARBA" id="ARBA00022679"/>
    </source>
</evidence>
<reference evidence="15 16" key="1">
    <citation type="submission" date="2016-10" db="EMBL/GenBank/DDBJ databases">
        <authorList>
            <person name="de Groot N.N."/>
        </authorList>
    </citation>
    <scope>NUCLEOTIDE SEQUENCE [LARGE SCALE GENOMIC DNA]</scope>
    <source>
        <strain evidence="11 15">DSM 2872</strain>
        <strain evidence="12 16">L14</strain>
    </source>
</reference>
<dbReference type="NCBIfam" id="TIGR03168">
    <property type="entry name" value="1-PFK"/>
    <property type="match status" value="1"/>
</dbReference>
<dbReference type="GO" id="GO:0005988">
    <property type="term" value="P:lactose metabolic process"/>
    <property type="evidence" value="ECO:0007669"/>
    <property type="project" value="UniProtKB-KW"/>
</dbReference>
<proteinExistence type="inferred from homology"/>
<dbReference type="GO" id="GO:0009024">
    <property type="term" value="F:tagatose-6-phosphate kinase activity"/>
    <property type="evidence" value="ECO:0007669"/>
    <property type="project" value="UniProtKB-EC"/>
</dbReference>
<dbReference type="NCBIfam" id="TIGR03828">
    <property type="entry name" value="pfkB"/>
    <property type="match status" value="1"/>
</dbReference>
<reference evidence="13" key="2">
    <citation type="submission" date="2016-11" db="EMBL/GenBank/DDBJ databases">
        <authorList>
            <person name="Jaros S."/>
            <person name="Januszkiewicz K."/>
            <person name="Wedrychowicz H."/>
        </authorList>
    </citation>
    <scope>NUCLEOTIDE SEQUENCE [LARGE SCALE GENOMIC DNA]</scope>
    <source>
        <strain evidence="13">C3</strain>
    </source>
</reference>
<evidence type="ECO:0000256" key="1">
    <source>
        <dbReference type="ARBA" id="ARBA00005380"/>
    </source>
</evidence>
<dbReference type="EMBL" id="FPJA01000006">
    <property type="protein sequence ID" value="SFW35279.1"/>
    <property type="molecule type" value="Genomic_DNA"/>
</dbReference>
<feature type="domain" description="Carbohydrate kinase PfkB" evidence="9">
    <location>
        <begin position="8"/>
        <end position="289"/>
    </location>
</feature>
<comment type="catalytic activity">
    <reaction evidence="6 8">
        <text>beta-D-fructose 1-phosphate + ATP = beta-D-fructose 1,6-bisphosphate + ADP + H(+)</text>
        <dbReference type="Rhea" id="RHEA:14213"/>
        <dbReference type="ChEBI" id="CHEBI:15378"/>
        <dbReference type="ChEBI" id="CHEBI:30616"/>
        <dbReference type="ChEBI" id="CHEBI:32966"/>
        <dbReference type="ChEBI" id="CHEBI:138881"/>
        <dbReference type="ChEBI" id="CHEBI:456216"/>
        <dbReference type="EC" id="2.7.1.56"/>
    </reaction>
</comment>
<dbReference type="GO" id="GO:0008662">
    <property type="term" value="F:1-phosphofructokinase activity"/>
    <property type="evidence" value="ECO:0007669"/>
    <property type="project" value="UniProtKB-UniRule"/>
</dbReference>
<dbReference type="InterPro" id="IPR011611">
    <property type="entry name" value="PfkB_dom"/>
</dbReference>
<sequence>MIYTVTFNPSLDYIVRLDNFTAGAINRVNYEQVLAGGKGINVSIVLKNMGHDNSALGFVAGFTGEEIKRQLKEFGVKSDFVQLDEGFSRINVKAKASTETEINGQGPDISEAKQAELFAQLDKLVEGDTLVLAGSIPKTLPDDIYQRIMARLDGKGIRIVVDAEKNLLLNVLQYHPFLIKPNNHELGDMFGVKLTTDEEIITYAKKLQEKGAQNVLISMAGDGAILLTAEGQSYKCPAPKGKLINSVGAGDSMVAGFITGYMESNGDFEKAFHMGVATGSASAFSENLATRPEVEALLATIA</sequence>
<dbReference type="PANTHER" id="PTHR46566:SF1">
    <property type="entry name" value="1-PHOSPHOFRUCTOKINASE"/>
    <property type="match status" value="1"/>
</dbReference>
<dbReference type="GO" id="GO:2001059">
    <property type="term" value="P:D-tagatose 6-phosphate catabolic process"/>
    <property type="evidence" value="ECO:0007669"/>
    <property type="project" value="UniProtKB-UniPathway"/>
</dbReference>
<keyword evidence="2 7" id="KW-0808">Transferase</keyword>
<evidence type="ECO:0000313" key="13">
    <source>
        <dbReference type="EMBL" id="SFW35279.1"/>
    </source>
</evidence>
<evidence type="ECO:0000256" key="4">
    <source>
        <dbReference type="ARBA" id="ARBA00022777"/>
    </source>
</evidence>
<dbReference type="EMBL" id="FOJX01000006">
    <property type="protein sequence ID" value="SFB01706.1"/>
    <property type="molecule type" value="Genomic_DNA"/>
</dbReference>
<dbReference type="Pfam" id="PF00294">
    <property type="entry name" value="PfkB"/>
    <property type="match status" value="1"/>
</dbReference>
<dbReference type="GO" id="GO:0005829">
    <property type="term" value="C:cytosol"/>
    <property type="evidence" value="ECO:0007669"/>
    <property type="project" value="TreeGrafter"/>
</dbReference>
<dbReference type="UniPathway" id="UPA00704">
    <property type="reaction ID" value="UER00715"/>
</dbReference>
<dbReference type="Proteomes" id="UP000182958">
    <property type="component" value="Unassembled WGS sequence"/>
</dbReference>
<reference evidence="10" key="4">
    <citation type="submission" date="2019-04" db="EMBL/GenBank/DDBJ databases">
        <title>Evolution of Biomass-Degrading Anaerobic Consortia Revealed by Metagenomics.</title>
        <authorList>
            <person name="Peng X."/>
        </authorList>
    </citation>
    <scope>NUCLEOTIDE SEQUENCE</scope>
    <source>
        <strain evidence="10">SIG242</strain>
    </source>
</reference>
<evidence type="ECO:0000259" key="9">
    <source>
        <dbReference type="Pfam" id="PF00294"/>
    </source>
</evidence>
<gene>
    <name evidence="10" type="primary">pfkB</name>
    <name evidence="10" type="ORF">E7203_10240</name>
    <name evidence="13" type="ORF">SAMN02910323_1406</name>
    <name evidence="12" type="ORF">SAMN05216587_10699</name>
    <name evidence="11" type="ORF">SAMN05660648_01182</name>
</gene>
<dbReference type="GO" id="GO:0016052">
    <property type="term" value="P:carbohydrate catabolic process"/>
    <property type="evidence" value="ECO:0007669"/>
    <property type="project" value="UniProtKB-ARBA"/>
</dbReference>
<comment type="pathway">
    <text evidence="7">Carbohydrate metabolism; D-tagatose 6-phosphate degradation; D-glyceraldehyde 3-phosphate and glycerone phosphate from D-tagatose 6-phosphate: step 1/2.</text>
</comment>
<name>A0A1K1NIZ2_SELRU</name>
<keyword evidence="4 8" id="KW-0418">Kinase</keyword>
<evidence type="ECO:0000256" key="8">
    <source>
        <dbReference type="RuleBase" id="RU369061"/>
    </source>
</evidence>
<keyword evidence="14" id="KW-1185">Reference proteome</keyword>
<dbReference type="RefSeq" id="WP_026759630.1">
    <property type="nucleotide sequence ID" value="NZ_FNQG01000004.1"/>
</dbReference>
<evidence type="ECO:0000256" key="5">
    <source>
        <dbReference type="ARBA" id="ARBA00022840"/>
    </source>
</evidence>
<dbReference type="InterPro" id="IPR022463">
    <property type="entry name" value="1-PFruKinase"/>
</dbReference>
<evidence type="ECO:0000313" key="10">
    <source>
        <dbReference type="EMBL" id="MBE6085810.1"/>
    </source>
</evidence>
<dbReference type="EC" id="2.7.1.144" evidence="7"/>
<dbReference type="SUPFAM" id="SSF53613">
    <property type="entry name" value="Ribokinase-like"/>
    <property type="match status" value="1"/>
</dbReference>
<evidence type="ECO:0000256" key="6">
    <source>
        <dbReference type="ARBA" id="ARBA00047745"/>
    </source>
</evidence>
<dbReference type="PROSITE" id="PS00584">
    <property type="entry name" value="PFKB_KINASES_2"/>
    <property type="match status" value="1"/>
</dbReference>
<dbReference type="InterPro" id="IPR029056">
    <property type="entry name" value="Ribokinase-like"/>
</dbReference>
<dbReference type="AlphaFoldDB" id="A0A1K1NIZ2"/>
<evidence type="ECO:0000313" key="15">
    <source>
        <dbReference type="Proteomes" id="UP000183469"/>
    </source>
</evidence>
<evidence type="ECO:0000313" key="12">
    <source>
        <dbReference type="EMBL" id="SFB01706.1"/>
    </source>
</evidence>
<keyword evidence="5 7" id="KW-0067">ATP-binding</keyword>
<dbReference type="InterPro" id="IPR017583">
    <property type="entry name" value="Tagatose/fructose_Pkinase"/>
</dbReference>
<evidence type="ECO:0000256" key="3">
    <source>
        <dbReference type="ARBA" id="ARBA00022741"/>
    </source>
</evidence>
<dbReference type="CDD" id="cd01164">
    <property type="entry name" value="FruK_PfkB_like"/>
    <property type="match status" value="1"/>
</dbReference>
<evidence type="ECO:0000313" key="16">
    <source>
        <dbReference type="Proteomes" id="UP000183843"/>
    </source>
</evidence>
<dbReference type="InterPro" id="IPR002173">
    <property type="entry name" value="Carboh/pur_kinase_PfkB_CS"/>
</dbReference>
<dbReference type="PIRSF" id="PIRSF000535">
    <property type="entry name" value="1PFK/6PFK/LacC"/>
    <property type="match status" value="1"/>
</dbReference>
<keyword evidence="3 7" id="KW-0547">Nucleotide-binding</keyword>